<evidence type="ECO:0000259" key="3">
    <source>
        <dbReference type="Pfam" id="PF13399"/>
    </source>
</evidence>
<keyword evidence="2" id="KW-1133">Transmembrane helix</keyword>
<protein>
    <recommendedName>
        <fullName evidence="3">LytR/CpsA/Psr regulator C-terminal domain-containing protein</fullName>
    </recommendedName>
</protein>
<evidence type="ECO:0000256" key="2">
    <source>
        <dbReference type="SAM" id="Phobius"/>
    </source>
</evidence>
<organism evidence="4 5">
    <name type="scientific">Flexivirga endophytica</name>
    <dbReference type="NCBI Taxonomy" id="1849103"/>
    <lineage>
        <taxon>Bacteria</taxon>
        <taxon>Bacillati</taxon>
        <taxon>Actinomycetota</taxon>
        <taxon>Actinomycetes</taxon>
        <taxon>Micrococcales</taxon>
        <taxon>Dermacoccaceae</taxon>
        <taxon>Flexivirga</taxon>
    </lineage>
</organism>
<gene>
    <name evidence="4" type="ORF">GCM10011492_14000</name>
</gene>
<dbReference type="RefSeq" id="WP_188836250.1">
    <property type="nucleotide sequence ID" value="NZ_BMHI01000002.1"/>
</dbReference>
<feature type="region of interest" description="Disordered" evidence="1">
    <location>
        <begin position="155"/>
        <end position="175"/>
    </location>
</feature>
<name>A0A916WS20_9MICO</name>
<keyword evidence="2" id="KW-0812">Transmembrane</keyword>
<evidence type="ECO:0000313" key="4">
    <source>
        <dbReference type="EMBL" id="GGB25169.1"/>
    </source>
</evidence>
<reference evidence="4" key="2">
    <citation type="submission" date="2020-09" db="EMBL/GenBank/DDBJ databases">
        <authorList>
            <person name="Sun Q."/>
            <person name="Zhou Y."/>
        </authorList>
    </citation>
    <scope>NUCLEOTIDE SEQUENCE</scope>
    <source>
        <strain evidence="4">CGMCC 1.15085</strain>
    </source>
</reference>
<dbReference type="Gene3D" id="3.30.70.2390">
    <property type="match status" value="1"/>
</dbReference>
<reference evidence="4" key="1">
    <citation type="journal article" date="2014" name="Int. J. Syst. Evol. Microbiol.">
        <title>Complete genome sequence of Corynebacterium casei LMG S-19264T (=DSM 44701T), isolated from a smear-ripened cheese.</title>
        <authorList>
            <consortium name="US DOE Joint Genome Institute (JGI-PGF)"/>
            <person name="Walter F."/>
            <person name="Albersmeier A."/>
            <person name="Kalinowski J."/>
            <person name="Ruckert C."/>
        </authorList>
    </citation>
    <scope>NUCLEOTIDE SEQUENCE</scope>
    <source>
        <strain evidence="4">CGMCC 1.15085</strain>
    </source>
</reference>
<keyword evidence="5" id="KW-1185">Reference proteome</keyword>
<comment type="caution">
    <text evidence="4">The sequence shown here is derived from an EMBL/GenBank/DDBJ whole genome shotgun (WGS) entry which is preliminary data.</text>
</comment>
<evidence type="ECO:0000313" key="5">
    <source>
        <dbReference type="Proteomes" id="UP000636793"/>
    </source>
</evidence>
<dbReference type="Pfam" id="PF13399">
    <property type="entry name" value="LytR_C"/>
    <property type="match status" value="1"/>
</dbReference>
<evidence type="ECO:0000256" key="1">
    <source>
        <dbReference type="SAM" id="MobiDB-lite"/>
    </source>
</evidence>
<proteinExistence type="predicted"/>
<dbReference type="AlphaFoldDB" id="A0A916WS20"/>
<feature type="compositionally biased region" description="Pro residues" evidence="1">
    <location>
        <begin position="166"/>
        <end position="175"/>
    </location>
</feature>
<feature type="transmembrane region" description="Helical" evidence="2">
    <location>
        <begin position="21"/>
        <end position="40"/>
    </location>
</feature>
<dbReference type="EMBL" id="BMHI01000002">
    <property type="protein sequence ID" value="GGB25169.1"/>
    <property type="molecule type" value="Genomic_DNA"/>
</dbReference>
<feature type="domain" description="LytR/CpsA/Psr regulator C-terminal" evidence="3">
    <location>
        <begin position="72"/>
        <end position="155"/>
    </location>
</feature>
<accession>A0A916WS20</accession>
<dbReference type="Proteomes" id="UP000636793">
    <property type="component" value="Unassembled WGS sequence"/>
</dbReference>
<sequence length="175" mass="18555">MSYVREDGGLAQARRRRHRRAIIVILVAAALVFGAFLYAVNYMNKDGVAAPAPSSSCDVTPTPPPQSVFVLNIYNASRDSGQAKDTGIAMTSHGFRVGTVSNDPYKEILSGAGQIRFGPNGKKNATEYVKKYAPDAQLVEDGRTDDSVDLVLGDDARTVSSAPPTTVTPPPGCPS</sequence>
<keyword evidence="2" id="KW-0472">Membrane</keyword>
<dbReference type="InterPro" id="IPR027381">
    <property type="entry name" value="LytR/CpsA/Psr_C"/>
</dbReference>